<feature type="signal peptide" evidence="1">
    <location>
        <begin position="1"/>
        <end position="21"/>
    </location>
</feature>
<dbReference type="InterPro" id="IPR013783">
    <property type="entry name" value="Ig-like_fold"/>
</dbReference>
<reference evidence="3 4" key="1">
    <citation type="submission" date="2018-11" db="EMBL/GenBank/DDBJ databases">
        <title>Genome sequencing and analysis.</title>
        <authorList>
            <person name="Huang Y.-T."/>
        </authorList>
    </citation>
    <scope>NUCLEOTIDE SEQUENCE [LARGE SCALE GENOMIC DNA]</scope>
    <source>
        <strain evidence="3 4">SHIN</strain>
    </source>
</reference>
<dbReference type="GO" id="GO:0071555">
    <property type="term" value="P:cell wall organization"/>
    <property type="evidence" value="ECO:0007669"/>
    <property type="project" value="InterPro"/>
</dbReference>
<dbReference type="Gene3D" id="2.60.40.10">
    <property type="entry name" value="Immunoglobulins"/>
    <property type="match status" value="1"/>
</dbReference>
<evidence type="ECO:0000313" key="4">
    <source>
        <dbReference type="Proteomes" id="UP000526233"/>
    </source>
</evidence>
<comment type="caution">
    <text evidence="3">The sequence shown here is derived from an EMBL/GenBank/DDBJ whole genome shotgun (WGS) entry which is preliminary data.</text>
</comment>
<protein>
    <submittedName>
        <fullName evidence="3">Molecular chaperone</fullName>
    </submittedName>
</protein>
<proteinExistence type="predicted"/>
<dbReference type="EMBL" id="PKQI01000001">
    <property type="protein sequence ID" value="NNV20044.1"/>
    <property type="molecule type" value="Genomic_DNA"/>
</dbReference>
<dbReference type="Proteomes" id="UP000526233">
    <property type="component" value="Unassembled WGS sequence"/>
</dbReference>
<dbReference type="GO" id="GO:0030288">
    <property type="term" value="C:outer membrane-bounded periplasmic space"/>
    <property type="evidence" value="ECO:0007669"/>
    <property type="project" value="InterPro"/>
</dbReference>
<accession>A0A7Y3T2V0</accession>
<dbReference type="RefSeq" id="WP_171379735.1">
    <property type="nucleotide sequence ID" value="NZ_PKQI01000001.1"/>
</dbReference>
<evidence type="ECO:0000256" key="1">
    <source>
        <dbReference type="SAM" id="SignalP"/>
    </source>
</evidence>
<dbReference type="SUPFAM" id="SSF49354">
    <property type="entry name" value="PapD-like"/>
    <property type="match status" value="1"/>
</dbReference>
<dbReference type="PANTHER" id="PTHR30251">
    <property type="entry name" value="PILUS ASSEMBLY CHAPERONE"/>
    <property type="match status" value="1"/>
</dbReference>
<dbReference type="AlphaFoldDB" id="A0A7Y3T2V0"/>
<dbReference type="PANTHER" id="PTHR30251:SF4">
    <property type="entry name" value="SLR1668 PROTEIN"/>
    <property type="match status" value="1"/>
</dbReference>
<dbReference type="InterPro" id="IPR050643">
    <property type="entry name" value="Periplasmic_pilus_chap"/>
</dbReference>
<dbReference type="Pfam" id="PF00345">
    <property type="entry name" value="PapD_N"/>
    <property type="match status" value="1"/>
</dbReference>
<dbReference type="InterPro" id="IPR016147">
    <property type="entry name" value="Pili_assmbl_chaperone_N"/>
</dbReference>
<evidence type="ECO:0000313" key="3">
    <source>
        <dbReference type="EMBL" id="NNV20044.1"/>
    </source>
</evidence>
<keyword evidence="1" id="KW-0732">Signal</keyword>
<feature type="domain" description="Pili assembly chaperone N-terminal" evidence="2">
    <location>
        <begin position="26"/>
        <end position="144"/>
    </location>
</feature>
<dbReference type="InterPro" id="IPR008962">
    <property type="entry name" value="PapD-like_sf"/>
</dbReference>
<name>A0A7Y3T2V0_9HYPH</name>
<gene>
    <name evidence="3" type="ORF">EHE22_06320</name>
</gene>
<evidence type="ECO:0000259" key="2">
    <source>
        <dbReference type="Pfam" id="PF00345"/>
    </source>
</evidence>
<sequence length="241" mass="25159">MRSLVLAAALLAGLHVTPAFSQSVSLRVSPVLVDLSAPTAASSVRISNDAKRPISVQVRIFKWSQSNGVDTYTPATDVAVSPPISQLKPGGENMVRVVRTSKRPVKAEESYRLIVDELRSASRKKSGTVTFVVRHSIPVFFSPPENSGAAVAWSAQPKSGGYQVTARNTGDKRLRVSDLAVKSKGGASVAQQKGLVGYVLGNSSASWFIPGTSGNRGGGSLIISAQSEAGPFNAQANAKGG</sequence>
<feature type="chain" id="PRO_5031301566" evidence="1">
    <location>
        <begin position="22"/>
        <end position="241"/>
    </location>
</feature>
<organism evidence="3 4">
    <name type="scientific">Brucella pseudogrignonensis</name>
    <dbReference type="NCBI Taxonomy" id="419475"/>
    <lineage>
        <taxon>Bacteria</taxon>
        <taxon>Pseudomonadati</taxon>
        <taxon>Pseudomonadota</taxon>
        <taxon>Alphaproteobacteria</taxon>
        <taxon>Hyphomicrobiales</taxon>
        <taxon>Brucellaceae</taxon>
        <taxon>Brucella/Ochrobactrum group</taxon>
        <taxon>Brucella</taxon>
    </lineage>
</organism>